<keyword evidence="2" id="KW-1185">Reference proteome</keyword>
<keyword evidence="1" id="KW-0489">Methyltransferase</keyword>
<reference evidence="1 2" key="1">
    <citation type="submission" date="2015-07" db="EMBL/GenBank/DDBJ databases">
        <title>The genome of Habropoda laboriosa.</title>
        <authorList>
            <person name="Pan H."/>
            <person name="Kapheim K."/>
        </authorList>
    </citation>
    <scope>NUCLEOTIDE SEQUENCE [LARGE SCALE GENOMIC DNA]</scope>
    <source>
        <strain evidence="1">0110345459</strain>
    </source>
</reference>
<dbReference type="InterPro" id="IPR052709">
    <property type="entry name" value="Transposase-MT_Hybrid"/>
</dbReference>
<dbReference type="EMBL" id="KQ414716">
    <property type="protein sequence ID" value="KOC62856.1"/>
    <property type="molecule type" value="Genomic_DNA"/>
</dbReference>
<dbReference type="GO" id="GO:0000729">
    <property type="term" value="P:DNA double-strand break processing"/>
    <property type="evidence" value="ECO:0007669"/>
    <property type="project" value="TreeGrafter"/>
</dbReference>
<dbReference type="GO" id="GO:0003697">
    <property type="term" value="F:single-stranded DNA binding"/>
    <property type="evidence" value="ECO:0007669"/>
    <property type="project" value="TreeGrafter"/>
</dbReference>
<gene>
    <name evidence="1" type="ORF">WH47_02559</name>
</gene>
<dbReference type="GO" id="GO:0000793">
    <property type="term" value="C:condensed chromosome"/>
    <property type="evidence" value="ECO:0007669"/>
    <property type="project" value="TreeGrafter"/>
</dbReference>
<dbReference type="Gene3D" id="3.30.420.10">
    <property type="entry name" value="Ribonuclease H-like superfamily/Ribonuclease H"/>
    <property type="match status" value="1"/>
</dbReference>
<dbReference type="PANTHER" id="PTHR46060">
    <property type="entry name" value="MARINER MOS1 TRANSPOSASE-LIKE PROTEIN"/>
    <property type="match status" value="1"/>
</dbReference>
<dbReference type="GO" id="GO:0015074">
    <property type="term" value="P:DNA integration"/>
    <property type="evidence" value="ECO:0007669"/>
    <property type="project" value="TreeGrafter"/>
</dbReference>
<dbReference type="GO" id="GO:0000014">
    <property type="term" value="F:single-stranded DNA endodeoxyribonuclease activity"/>
    <property type="evidence" value="ECO:0007669"/>
    <property type="project" value="TreeGrafter"/>
</dbReference>
<name>A0A0L7QWB9_9HYME</name>
<keyword evidence="1" id="KW-0808">Transferase</keyword>
<dbReference type="GO" id="GO:0042800">
    <property type="term" value="F:histone H3K4 methyltransferase activity"/>
    <property type="evidence" value="ECO:0007669"/>
    <property type="project" value="TreeGrafter"/>
</dbReference>
<dbReference type="AlphaFoldDB" id="A0A0L7QWB9"/>
<dbReference type="GO" id="GO:0044774">
    <property type="term" value="P:mitotic DNA integrity checkpoint signaling"/>
    <property type="evidence" value="ECO:0007669"/>
    <property type="project" value="TreeGrafter"/>
</dbReference>
<dbReference type="GO" id="GO:0035861">
    <property type="term" value="C:site of double-strand break"/>
    <property type="evidence" value="ECO:0007669"/>
    <property type="project" value="TreeGrafter"/>
</dbReference>
<dbReference type="InterPro" id="IPR036397">
    <property type="entry name" value="RNaseH_sf"/>
</dbReference>
<dbReference type="OrthoDB" id="10032414at2759"/>
<dbReference type="GO" id="GO:0006303">
    <property type="term" value="P:double-strand break repair via nonhomologous end joining"/>
    <property type="evidence" value="ECO:0007669"/>
    <property type="project" value="TreeGrafter"/>
</dbReference>
<dbReference type="Proteomes" id="UP000053825">
    <property type="component" value="Unassembled WGS sequence"/>
</dbReference>
<dbReference type="GO" id="GO:0003690">
    <property type="term" value="F:double-stranded DNA binding"/>
    <property type="evidence" value="ECO:0007669"/>
    <property type="project" value="TreeGrafter"/>
</dbReference>
<proteinExistence type="predicted"/>
<dbReference type="GO" id="GO:0044547">
    <property type="term" value="F:DNA topoisomerase binding"/>
    <property type="evidence" value="ECO:0007669"/>
    <property type="project" value="TreeGrafter"/>
</dbReference>
<dbReference type="GO" id="GO:0046975">
    <property type="term" value="F:histone H3K36 methyltransferase activity"/>
    <property type="evidence" value="ECO:0007669"/>
    <property type="project" value="TreeGrafter"/>
</dbReference>
<organism evidence="1 2">
    <name type="scientific">Habropoda laboriosa</name>
    <dbReference type="NCBI Taxonomy" id="597456"/>
    <lineage>
        <taxon>Eukaryota</taxon>
        <taxon>Metazoa</taxon>
        <taxon>Ecdysozoa</taxon>
        <taxon>Arthropoda</taxon>
        <taxon>Hexapoda</taxon>
        <taxon>Insecta</taxon>
        <taxon>Pterygota</taxon>
        <taxon>Neoptera</taxon>
        <taxon>Endopterygota</taxon>
        <taxon>Hymenoptera</taxon>
        <taxon>Apocrita</taxon>
        <taxon>Aculeata</taxon>
        <taxon>Apoidea</taxon>
        <taxon>Anthophila</taxon>
        <taxon>Apidae</taxon>
        <taxon>Habropoda</taxon>
    </lineage>
</organism>
<protein>
    <submittedName>
        <fullName evidence="1">Histone-lysine N-methyltransferase SETMAR</fullName>
    </submittedName>
</protein>
<evidence type="ECO:0000313" key="1">
    <source>
        <dbReference type="EMBL" id="KOC62856.1"/>
    </source>
</evidence>
<dbReference type="GO" id="GO:0032259">
    <property type="term" value="P:methylation"/>
    <property type="evidence" value="ECO:0007669"/>
    <property type="project" value="UniProtKB-KW"/>
</dbReference>
<dbReference type="GO" id="GO:0031297">
    <property type="term" value="P:replication fork processing"/>
    <property type="evidence" value="ECO:0007669"/>
    <property type="project" value="TreeGrafter"/>
</dbReference>
<accession>A0A0L7QWB9</accession>
<dbReference type="GO" id="GO:0005634">
    <property type="term" value="C:nucleus"/>
    <property type="evidence" value="ECO:0007669"/>
    <property type="project" value="TreeGrafter"/>
</dbReference>
<dbReference type="STRING" id="597456.A0A0L7QWB9"/>
<sequence>MRKKFFVEQPSLVNRKGPILLHDNARPHVSQFTIRKTHEFDCETSKHPPGRTYHNSRFGRHTNLIVKRQKPHTSLVTRQKLGARLGYSPDLAPSDFHLFRSMQNSLNGQIFNDADDVKFHLIQFFAGKNHGIMTLPERWQKVIDKNGQYLI</sequence>
<evidence type="ECO:0000313" key="2">
    <source>
        <dbReference type="Proteomes" id="UP000053825"/>
    </source>
</evidence>
<dbReference type="PANTHER" id="PTHR46060:SF2">
    <property type="entry name" value="HISTONE-LYSINE N-METHYLTRANSFERASE SETMAR"/>
    <property type="match status" value="1"/>
</dbReference>